<organism evidence="1 2">
    <name type="scientific">Cetraspora pellucida</name>
    <dbReference type="NCBI Taxonomy" id="1433469"/>
    <lineage>
        <taxon>Eukaryota</taxon>
        <taxon>Fungi</taxon>
        <taxon>Fungi incertae sedis</taxon>
        <taxon>Mucoromycota</taxon>
        <taxon>Glomeromycotina</taxon>
        <taxon>Glomeromycetes</taxon>
        <taxon>Diversisporales</taxon>
        <taxon>Gigasporaceae</taxon>
        <taxon>Cetraspora</taxon>
    </lineage>
</organism>
<evidence type="ECO:0000313" key="2">
    <source>
        <dbReference type="Proteomes" id="UP000789366"/>
    </source>
</evidence>
<accession>A0ACA9LE32</accession>
<dbReference type="Proteomes" id="UP000789366">
    <property type="component" value="Unassembled WGS sequence"/>
</dbReference>
<dbReference type="EMBL" id="CAJVPW010003410">
    <property type="protein sequence ID" value="CAG8523557.1"/>
    <property type="molecule type" value="Genomic_DNA"/>
</dbReference>
<comment type="caution">
    <text evidence="1">The sequence shown here is derived from an EMBL/GenBank/DDBJ whole genome shotgun (WGS) entry which is preliminary data.</text>
</comment>
<protein>
    <submittedName>
        <fullName evidence="1">15537_t:CDS:1</fullName>
    </submittedName>
</protein>
<evidence type="ECO:0000313" key="1">
    <source>
        <dbReference type="EMBL" id="CAG8523557.1"/>
    </source>
</evidence>
<keyword evidence="2" id="KW-1185">Reference proteome</keyword>
<reference evidence="1" key="1">
    <citation type="submission" date="2021-06" db="EMBL/GenBank/DDBJ databases">
        <authorList>
            <person name="Kallberg Y."/>
            <person name="Tangrot J."/>
            <person name="Rosling A."/>
        </authorList>
    </citation>
    <scope>NUCLEOTIDE SEQUENCE</scope>
    <source>
        <strain evidence="1">28 12/20/2015</strain>
    </source>
</reference>
<feature type="non-terminal residue" evidence="1">
    <location>
        <position position="1"/>
    </location>
</feature>
<proteinExistence type="predicted"/>
<gene>
    <name evidence="1" type="ORF">SPELUC_LOCUS4044</name>
</gene>
<name>A0ACA9LE32_9GLOM</name>
<sequence length="143" mass="17004">TTDDPFAYRKFMKLLPEIMKGERLNFLDLWLKMVASVEQKRNEQNIRPWDYDGIAVLISEELLNIPEYKSKKSVKSFYKAANSTYKAWDKACILNSERYDIFFSEKVWLKESRILYDLIKDITREKIVLVDADDLVQEPEKIL</sequence>